<dbReference type="EMBL" id="LWUJ01000012">
    <property type="protein sequence ID" value="OAL09994.1"/>
    <property type="molecule type" value="Genomic_DNA"/>
</dbReference>
<gene>
    <name evidence="1" type="ORF">A6V39_03715</name>
</gene>
<name>A0A1A9QD23_9MOLU</name>
<dbReference type="STRING" id="432608.A6V39_03715"/>
<keyword evidence="2" id="KW-1185">Reference proteome</keyword>
<comment type="caution">
    <text evidence="1">The sequence shown here is derived from an EMBL/GenBank/DDBJ whole genome shotgun (WGS) entry which is preliminary data.</text>
</comment>
<protein>
    <submittedName>
        <fullName evidence="1">Uncharacterized protein</fullName>
    </submittedName>
</protein>
<dbReference type="Proteomes" id="UP000077623">
    <property type="component" value="Unassembled WGS sequence"/>
</dbReference>
<accession>A0A1A9QD23</accession>
<evidence type="ECO:0000313" key="2">
    <source>
        <dbReference type="Proteomes" id="UP000077623"/>
    </source>
</evidence>
<evidence type="ECO:0000313" key="1">
    <source>
        <dbReference type="EMBL" id="OAL09994.1"/>
    </source>
</evidence>
<sequence>MKTLIFKSSISLLGAGGVAGGGLLISKYLNWKNVETRLKEDKYELLTNDQTNDDKWAEILKNYKTVTQKHNNLAFSGFIGDEDDAKSMLQKHCKVALISYDENDYKKAAKWCVVPVSATDLLEKRGFKALKTGSDSSADNERWTDKVKKHKSESNEALKFDGITLTSGKDQAIEQDLQNLKAKCDGIKDKKSHEEGFDDFVKQYEAWCSYK</sequence>
<dbReference type="AlphaFoldDB" id="A0A1A9QD23"/>
<dbReference type="RefSeq" id="WP_187150380.1">
    <property type="nucleotide sequence ID" value="NZ_LWUJ01000012.1"/>
</dbReference>
<proteinExistence type="predicted"/>
<organism evidence="1 2">
    <name type="scientific">Candidatus Mycoplasma haematobovis</name>
    <dbReference type="NCBI Taxonomy" id="432608"/>
    <lineage>
        <taxon>Bacteria</taxon>
        <taxon>Bacillati</taxon>
        <taxon>Mycoplasmatota</taxon>
        <taxon>Mollicutes</taxon>
        <taxon>Mycoplasmataceae</taxon>
        <taxon>Mycoplasma</taxon>
    </lineage>
</organism>
<reference evidence="2" key="1">
    <citation type="submission" date="2016-04" db="EMBL/GenBank/DDBJ databases">
        <authorList>
            <person name="Quiroz-Castaneda R.E."/>
            <person name="Martinez-Ocampo F."/>
        </authorList>
    </citation>
    <scope>NUCLEOTIDE SEQUENCE [LARGE SCALE GENOMIC DNA]</scope>
    <source>
        <strain evidence="2">INIFAP01</strain>
    </source>
</reference>